<comment type="caution">
    <text evidence="2">The sequence shown here is derived from an EMBL/GenBank/DDBJ whole genome shotgun (WGS) entry which is preliminary data.</text>
</comment>
<evidence type="ECO:0000313" key="3">
    <source>
        <dbReference type="Proteomes" id="UP000029108"/>
    </source>
</evidence>
<reference evidence="2 3" key="1">
    <citation type="submission" date="2014-03" db="EMBL/GenBank/DDBJ databases">
        <title>Genomics of Bifidobacteria.</title>
        <authorList>
            <person name="Ventura M."/>
            <person name="Milani C."/>
            <person name="Lugli G.A."/>
        </authorList>
    </citation>
    <scope>NUCLEOTIDE SEQUENCE [LARGE SCALE GENOMIC DNA]</scope>
    <source>
        <strain evidence="2 3">DSM 23969</strain>
    </source>
</reference>
<dbReference type="InterPro" id="IPR000631">
    <property type="entry name" value="CARKD"/>
</dbReference>
<feature type="domain" description="YjeF C-terminal" evidence="1">
    <location>
        <begin position="1"/>
        <end position="74"/>
    </location>
</feature>
<dbReference type="PROSITE" id="PS51383">
    <property type="entry name" value="YJEF_C_3"/>
    <property type="match status" value="1"/>
</dbReference>
<evidence type="ECO:0000313" key="2">
    <source>
        <dbReference type="EMBL" id="KFI48849.1"/>
    </source>
</evidence>
<name>A0A086ZQP9_9BIFI</name>
<dbReference type="Proteomes" id="UP000029108">
    <property type="component" value="Unassembled WGS sequence"/>
</dbReference>
<keyword evidence="2" id="KW-0808">Transferase</keyword>
<accession>A0A086ZQP9</accession>
<proteinExistence type="predicted"/>
<feature type="non-terminal residue" evidence="2">
    <location>
        <position position="1"/>
    </location>
</feature>
<keyword evidence="3" id="KW-1185">Reference proteome</keyword>
<dbReference type="GO" id="GO:0016836">
    <property type="term" value="F:hydro-lyase activity"/>
    <property type="evidence" value="ECO:0007669"/>
    <property type="project" value="InterPro"/>
</dbReference>
<keyword evidence="2" id="KW-0418">Kinase</keyword>
<dbReference type="EMBL" id="JGYN01000028">
    <property type="protein sequence ID" value="KFI48849.1"/>
    <property type="molecule type" value="Genomic_DNA"/>
</dbReference>
<evidence type="ECO:0000259" key="1">
    <source>
        <dbReference type="PROSITE" id="PS51383"/>
    </source>
</evidence>
<dbReference type="AlphaFoldDB" id="A0A086ZQP9"/>
<dbReference type="GO" id="GO:0016301">
    <property type="term" value="F:kinase activity"/>
    <property type="evidence" value="ECO:0007669"/>
    <property type="project" value="UniProtKB-KW"/>
</dbReference>
<dbReference type="eggNOG" id="COG0063">
    <property type="taxonomic scope" value="Bacteria"/>
</dbReference>
<protein>
    <submittedName>
        <fullName evidence="2">Sugar kinase</fullName>
    </submittedName>
</protein>
<organism evidence="2 3">
    <name type="scientific">Bifidobacterium biavatii DSM 23969</name>
    <dbReference type="NCBI Taxonomy" id="1437608"/>
    <lineage>
        <taxon>Bacteria</taxon>
        <taxon>Bacillati</taxon>
        <taxon>Actinomycetota</taxon>
        <taxon>Actinomycetes</taxon>
        <taxon>Bifidobacteriales</taxon>
        <taxon>Bifidobacteriaceae</taxon>
        <taxon>Bifidobacterium</taxon>
    </lineage>
</organism>
<sequence length="76" mass="7778">LAQQDDDASIPQVVADGAYLHGYAAAIASESDQRGFTPPTIYGASSRGPLGGKLGHPIVASDVIDAIPAAFRQLLS</sequence>
<gene>
    <name evidence="2" type="ORF">BBIA_2520</name>
</gene>